<evidence type="ECO:0000313" key="3">
    <source>
        <dbReference type="Proteomes" id="UP000000379"/>
    </source>
</evidence>
<keyword evidence="3" id="KW-1185">Reference proteome</keyword>
<dbReference type="KEGG" id="tra:Trad_2107"/>
<dbReference type="Gene3D" id="3.60.70.12">
    <property type="entry name" value="L-amino peptidase D-ALA esterase/amidase"/>
    <property type="match status" value="1"/>
</dbReference>
<sequence>MARESAPVGTLCDVAGLRVGHWSDPEAQTGCTVVVCPDEGCVASGEVRGGAPGTRETALLAPEKSVQRVHAVVLSGGSAFGLAAATGVVEALEARGVGFPTPFGVVPIVPAAVIYDLGVGRPLPRPDAEAGRSALEAASAAPIAQGRVGAGTGASCGKYLGFERAEPSGLGSAARTVQGAVVAALSVANPVGDLVDPSTGAVVAGARLADGRRPPPERRLETFTDALAGTNTTLVVVATDAPLSKTEAYVLAQSAHVGIARVTRPSHTPSDGDTTFALSTGRGPKVPLTLLAVAAQEVVAEAIVRGAAAARVS</sequence>
<dbReference type="HOGENOM" id="CLU_044458_1_0_0"/>
<evidence type="ECO:0000256" key="1">
    <source>
        <dbReference type="ARBA" id="ARBA00007068"/>
    </source>
</evidence>
<dbReference type="AlphaFoldDB" id="D7CRD3"/>
<gene>
    <name evidence="2" type="ordered locus">Trad_2107</name>
</gene>
<dbReference type="eggNOG" id="COG3191">
    <property type="taxonomic scope" value="Bacteria"/>
</dbReference>
<evidence type="ECO:0000313" key="2">
    <source>
        <dbReference type="EMBL" id="ADI15221.1"/>
    </source>
</evidence>
<comment type="similarity">
    <text evidence="1">Belongs to the peptidase S58 family.</text>
</comment>
<reference evidence="3" key="1">
    <citation type="submission" date="2010-05" db="EMBL/GenBank/DDBJ databases">
        <title>The complete genome of Truepera radiovictris DSM 17093.</title>
        <authorList>
            <consortium name="US DOE Joint Genome Institute (JGI-PGF)"/>
            <person name="Lucas S."/>
            <person name="Copeland A."/>
            <person name="Lapidus A."/>
            <person name="Glavina del Rio T."/>
            <person name="Dalin E."/>
            <person name="Tice H."/>
            <person name="Bruce D."/>
            <person name="Goodwin L."/>
            <person name="Pitluck S."/>
            <person name="Kyrpides N."/>
            <person name="Mavromatis K."/>
            <person name="Ovchinnikova G."/>
            <person name="Munk A.C."/>
            <person name="Detter J.C."/>
            <person name="Han C."/>
            <person name="Tapia R."/>
            <person name="Land M."/>
            <person name="Hauser L."/>
            <person name="Markowitz V."/>
            <person name="Cheng J.-F."/>
            <person name="Hugenholtz P."/>
            <person name="Woyke T."/>
            <person name="Wu D."/>
            <person name="Tindall B."/>
            <person name="Pomrenke H.G."/>
            <person name="Brambilla E."/>
            <person name="Klenk H.-P."/>
            <person name="Eisen J.A."/>
        </authorList>
    </citation>
    <scope>NUCLEOTIDE SEQUENCE [LARGE SCALE GENOMIC DNA]</scope>
    <source>
        <strain evidence="3">DSM 17093 / CIP 108686 / LMG 22925 / RQ-24</strain>
    </source>
</reference>
<dbReference type="PANTHER" id="PTHR36512">
    <property type="entry name" value="D-AMINOPEPTIDASE"/>
    <property type="match status" value="1"/>
</dbReference>
<reference evidence="2 3" key="2">
    <citation type="journal article" date="2011" name="Stand. Genomic Sci.">
        <title>Complete genome sequence of Truepera radiovictrix type strain (RQ-24).</title>
        <authorList>
            <person name="Ivanova N."/>
            <person name="Rohde C."/>
            <person name="Munk C."/>
            <person name="Nolan M."/>
            <person name="Lucas S."/>
            <person name="Del Rio T.G."/>
            <person name="Tice H."/>
            <person name="Deshpande S."/>
            <person name="Cheng J.F."/>
            <person name="Tapia R."/>
            <person name="Han C."/>
            <person name="Goodwin L."/>
            <person name="Pitluck S."/>
            <person name="Liolios K."/>
            <person name="Mavromatis K."/>
            <person name="Mikhailova N."/>
            <person name="Pati A."/>
            <person name="Chen A."/>
            <person name="Palaniappan K."/>
            <person name="Land M."/>
            <person name="Hauser L."/>
            <person name="Chang Y.J."/>
            <person name="Jeffries C.D."/>
            <person name="Brambilla E."/>
            <person name="Rohde M."/>
            <person name="Goker M."/>
            <person name="Tindall B.J."/>
            <person name="Woyke T."/>
            <person name="Bristow J."/>
            <person name="Eisen J.A."/>
            <person name="Markowitz V."/>
            <person name="Hugenholtz P."/>
            <person name="Kyrpides N.C."/>
            <person name="Klenk H.P."/>
            <person name="Lapidus A."/>
        </authorList>
    </citation>
    <scope>NUCLEOTIDE SEQUENCE [LARGE SCALE GENOMIC DNA]</scope>
    <source>
        <strain evidence="3">DSM 17093 / CIP 108686 / LMG 22925 / RQ-24</strain>
    </source>
</reference>
<dbReference type="InterPro" id="IPR016117">
    <property type="entry name" value="ArgJ-like_dom_sf"/>
</dbReference>
<dbReference type="CDD" id="cd02252">
    <property type="entry name" value="nylC_like"/>
    <property type="match status" value="1"/>
</dbReference>
<dbReference type="Proteomes" id="UP000000379">
    <property type="component" value="Chromosome"/>
</dbReference>
<dbReference type="MEROPS" id="P01.101"/>
<name>D7CRD3_TRURR</name>
<organism evidence="2 3">
    <name type="scientific">Truepera radiovictrix (strain DSM 17093 / CIP 108686 / LMG 22925 / RQ-24)</name>
    <dbReference type="NCBI Taxonomy" id="649638"/>
    <lineage>
        <taxon>Bacteria</taxon>
        <taxon>Thermotogati</taxon>
        <taxon>Deinococcota</taxon>
        <taxon>Deinococci</taxon>
        <taxon>Trueperales</taxon>
        <taxon>Trueperaceae</taxon>
        <taxon>Truepera</taxon>
    </lineage>
</organism>
<dbReference type="Pfam" id="PF03576">
    <property type="entry name" value="Peptidase_S58"/>
    <property type="match status" value="1"/>
</dbReference>
<protein>
    <submittedName>
        <fullName evidence="2">Peptidase S58 DmpA</fullName>
    </submittedName>
</protein>
<dbReference type="RefSeq" id="WP_013178585.1">
    <property type="nucleotide sequence ID" value="NC_014221.1"/>
</dbReference>
<proteinExistence type="inferred from homology"/>
<dbReference type="GO" id="GO:0004177">
    <property type="term" value="F:aminopeptidase activity"/>
    <property type="evidence" value="ECO:0007669"/>
    <property type="project" value="TreeGrafter"/>
</dbReference>
<dbReference type="InterPro" id="IPR005321">
    <property type="entry name" value="Peptidase_S58_DmpA"/>
</dbReference>
<dbReference type="PANTHER" id="PTHR36512:SF3">
    <property type="entry name" value="BLR5678 PROTEIN"/>
    <property type="match status" value="1"/>
</dbReference>
<accession>D7CRD3</accession>
<dbReference type="SUPFAM" id="SSF56266">
    <property type="entry name" value="DmpA/ArgJ-like"/>
    <property type="match status" value="1"/>
</dbReference>
<dbReference type="EMBL" id="CP002049">
    <property type="protein sequence ID" value="ADI15221.1"/>
    <property type="molecule type" value="Genomic_DNA"/>
</dbReference>
<dbReference type="STRING" id="649638.Trad_2107"/>